<sequence length="391" mass="46312">MNHKIYIILFLTFINLLCSQDLKQFKNIQELNNEELKIYKIIKDVVNESHKTEGVSFFDIYSVTEDEHFFYFETYIYGKPEFQNCRKQYLSATYLISFSLEKVKIIDTSKGEWVTNSRRTSSEDITYSLDILDGRKNNNSFRKNYIKRLLSKTPILNSKYKRAIYDESLTRNKIDESLYKNVKQVSYVDQKIAISYENNNYGIRNNKEEILLPFEYQDIQLTKSGILVSKENKYYFLDHITFKKFSDDYEKVNFTLDCYNFFGEDVMVVKKNGKFTILNMELKPLLPNFYKEIKVVHKLILAKNEDGKLVLIKPNPLRETNIVYDDINNIDDNFIIVKNDNKYGIIDQNGNKIVSIEYDKLEYDHNSKSFIGSKNQKEFLFPLNNLTSLKK</sequence>
<dbReference type="Pfam" id="PF14903">
    <property type="entry name" value="WG_beta_rep"/>
    <property type="match status" value="1"/>
</dbReference>
<accession>A0AAX2IG52</accession>
<dbReference type="Proteomes" id="UP000251937">
    <property type="component" value="Unassembled WGS sequence"/>
</dbReference>
<dbReference type="InterPro" id="IPR032774">
    <property type="entry name" value="WG_beta_rep"/>
</dbReference>
<dbReference type="AlphaFoldDB" id="A0AAX2IG52"/>
<comment type="caution">
    <text evidence="2">The sequence shown here is derived from an EMBL/GenBank/DDBJ whole genome shotgun (WGS) entry which is preliminary data.</text>
</comment>
<name>A0AAX2IG52_9FLAO</name>
<proteinExistence type="predicted"/>
<dbReference type="EMBL" id="FUZE01000011">
    <property type="protein sequence ID" value="SKB86890.1"/>
    <property type="molecule type" value="Genomic_DNA"/>
</dbReference>
<reference evidence="1 3" key="1">
    <citation type="submission" date="2017-02" db="EMBL/GenBank/DDBJ databases">
        <authorList>
            <person name="Varghese N."/>
            <person name="Submissions S."/>
        </authorList>
    </citation>
    <scope>NUCLEOTIDE SEQUENCE [LARGE SCALE GENOMIC DNA]</scope>
    <source>
        <strain evidence="1 3">DSM 16775</strain>
    </source>
</reference>
<gene>
    <name evidence="2" type="ORF">NCTC11212_00467</name>
    <name evidence="1" type="ORF">SAMN05421800_11194</name>
</gene>
<organism evidence="2 4">
    <name type="scientific">Chryseobacterium balustinum</name>
    <dbReference type="NCBI Taxonomy" id="246"/>
    <lineage>
        <taxon>Bacteria</taxon>
        <taxon>Pseudomonadati</taxon>
        <taxon>Bacteroidota</taxon>
        <taxon>Flavobacteriia</taxon>
        <taxon>Flavobacteriales</taxon>
        <taxon>Weeksellaceae</taxon>
        <taxon>Chryseobacterium group</taxon>
        <taxon>Chryseobacterium</taxon>
    </lineage>
</organism>
<dbReference type="RefSeq" id="WP_164463405.1">
    <property type="nucleotide sequence ID" value="NZ_CP033934.1"/>
</dbReference>
<protein>
    <submittedName>
        <fullName evidence="1">WG containing repeat-containing protein</fullName>
    </submittedName>
</protein>
<evidence type="ECO:0000313" key="1">
    <source>
        <dbReference type="EMBL" id="SKB86890.1"/>
    </source>
</evidence>
<evidence type="ECO:0000313" key="3">
    <source>
        <dbReference type="Proteomes" id="UP000190669"/>
    </source>
</evidence>
<reference evidence="2 4" key="2">
    <citation type="submission" date="2018-06" db="EMBL/GenBank/DDBJ databases">
        <authorList>
            <consortium name="Pathogen Informatics"/>
            <person name="Doyle S."/>
        </authorList>
    </citation>
    <scope>NUCLEOTIDE SEQUENCE [LARGE SCALE GENOMIC DNA]</scope>
    <source>
        <strain evidence="2 4">NCTC11212</strain>
    </source>
</reference>
<keyword evidence="3" id="KW-1185">Reference proteome</keyword>
<evidence type="ECO:0000313" key="4">
    <source>
        <dbReference type="Proteomes" id="UP000251937"/>
    </source>
</evidence>
<dbReference type="EMBL" id="UAVR01000003">
    <property type="protein sequence ID" value="SQA87599.1"/>
    <property type="molecule type" value="Genomic_DNA"/>
</dbReference>
<dbReference type="Proteomes" id="UP000190669">
    <property type="component" value="Unassembled WGS sequence"/>
</dbReference>
<evidence type="ECO:0000313" key="2">
    <source>
        <dbReference type="EMBL" id="SQA87599.1"/>
    </source>
</evidence>